<keyword evidence="5" id="KW-1185">Reference proteome</keyword>
<gene>
    <name evidence="4" type="ORF">SASPL_103177</name>
</gene>
<dbReference type="InterPro" id="IPR004146">
    <property type="entry name" value="DC1"/>
</dbReference>
<dbReference type="AlphaFoldDB" id="A0A8X8YSN4"/>
<dbReference type="InterPro" id="IPR046349">
    <property type="entry name" value="C1-like_sf"/>
</dbReference>
<feature type="compositionally biased region" description="Polar residues" evidence="2">
    <location>
        <begin position="7"/>
        <end position="24"/>
    </location>
</feature>
<protein>
    <recommendedName>
        <fullName evidence="3">DC1 domain-containing protein</fullName>
    </recommendedName>
</protein>
<evidence type="ECO:0000313" key="5">
    <source>
        <dbReference type="Proteomes" id="UP000298416"/>
    </source>
</evidence>
<reference evidence="4" key="1">
    <citation type="submission" date="2018-01" db="EMBL/GenBank/DDBJ databases">
        <authorList>
            <person name="Mao J.F."/>
        </authorList>
    </citation>
    <scope>NUCLEOTIDE SEQUENCE</scope>
    <source>
        <strain evidence="4">Huo1</strain>
        <tissue evidence="4">Leaf</tissue>
    </source>
</reference>
<dbReference type="PANTHER" id="PTHR47841:SF3">
    <property type="entry name" value="OS09G0492800 PROTEIN"/>
    <property type="match status" value="1"/>
</dbReference>
<dbReference type="SUPFAM" id="SSF57889">
    <property type="entry name" value="Cysteine-rich domain"/>
    <property type="match status" value="1"/>
</dbReference>
<keyword evidence="1" id="KW-0677">Repeat</keyword>
<feature type="domain" description="DC1" evidence="3">
    <location>
        <begin position="47"/>
        <end position="89"/>
    </location>
</feature>
<name>A0A8X8YSN4_SALSN</name>
<evidence type="ECO:0000256" key="1">
    <source>
        <dbReference type="ARBA" id="ARBA00022737"/>
    </source>
</evidence>
<dbReference type="Proteomes" id="UP000298416">
    <property type="component" value="Unassembled WGS sequence"/>
</dbReference>
<evidence type="ECO:0000256" key="2">
    <source>
        <dbReference type="SAM" id="MobiDB-lite"/>
    </source>
</evidence>
<dbReference type="PANTHER" id="PTHR47841">
    <property type="entry name" value="DIACYLGLYCEROL KINASE THETA-LIKE-RELATED"/>
    <property type="match status" value="1"/>
</dbReference>
<evidence type="ECO:0000313" key="4">
    <source>
        <dbReference type="EMBL" id="KAG6438240.1"/>
    </source>
</evidence>
<reference evidence="4" key="2">
    <citation type="submission" date="2020-08" db="EMBL/GenBank/DDBJ databases">
        <title>Plant Genome Project.</title>
        <authorList>
            <person name="Zhang R.-G."/>
        </authorList>
    </citation>
    <scope>NUCLEOTIDE SEQUENCE</scope>
    <source>
        <strain evidence="4">Huo1</strain>
        <tissue evidence="4">Leaf</tissue>
    </source>
</reference>
<feature type="region of interest" description="Disordered" evidence="2">
    <location>
        <begin position="1"/>
        <end position="35"/>
    </location>
</feature>
<organism evidence="4">
    <name type="scientific">Salvia splendens</name>
    <name type="common">Scarlet sage</name>
    <dbReference type="NCBI Taxonomy" id="180675"/>
    <lineage>
        <taxon>Eukaryota</taxon>
        <taxon>Viridiplantae</taxon>
        <taxon>Streptophyta</taxon>
        <taxon>Embryophyta</taxon>
        <taxon>Tracheophyta</taxon>
        <taxon>Spermatophyta</taxon>
        <taxon>Magnoliopsida</taxon>
        <taxon>eudicotyledons</taxon>
        <taxon>Gunneridae</taxon>
        <taxon>Pentapetalae</taxon>
        <taxon>asterids</taxon>
        <taxon>lamiids</taxon>
        <taxon>Lamiales</taxon>
        <taxon>Lamiaceae</taxon>
        <taxon>Nepetoideae</taxon>
        <taxon>Mentheae</taxon>
        <taxon>Salviinae</taxon>
        <taxon>Salvia</taxon>
        <taxon>Salvia subgen. Calosphace</taxon>
        <taxon>core Calosphace</taxon>
    </lineage>
</organism>
<feature type="domain" description="DC1" evidence="3">
    <location>
        <begin position="100"/>
        <end position="150"/>
    </location>
</feature>
<proteinExistence type="predicted"/>
<sequence length="291" mass="31938">MRRHTSLKSQTSLRPMKRSSSSPATAAVEFPTSPQSASGDGMLHYAHSEHPLLQVTLPELFTCSGCKDYGAGRRFACAQCDFQLHDFCAASPPVLNSHPFHGQHQLVFHAKPKTAKGGISWPRCDVCGKSSKGFAFRCRACSFQMHPCCAMLTTECNKKRSGRVYRCTVCEYHLHAVCAKVFINGLQANGIPTPEKPSPLGTAARLAGQVVIEFIGGLIEGLGEGVGEALVQNMVRGSLVVSTVSSDEPPRKLAQVDELQQKHRPFLHLILLCSLKYIRRQRDPYYSKALL</sequence>
<dbReference type="EMBL" id="PNBA02000001">
    <property type="protein sequence ID" value="KAG6438240.1"/>
    <property type="molecule type" value="Genomic_DNA"/>
</dbReference>
<accession>A0A8X8YSN4</accession>
<evidence type="ECO:0000259" key="3">
    <source>
        <dbReference type="Pfam" id="PF03107"/>
    </source>
</evidence>
<dbReference type="Pfam" id="PF03107">
    <property type="entry name" value="C1_2"/>
    <property type="match status" value="2"/>
</dbReference>
<comment type="caution">
    <text evidence="4">The sequence shown here is derived from an EMBL/GenBank/DDBJ whole genome shotgun (WGS) entry which is preliminary data.</text>
</comment>